<dbReference type="EMBL" id="WTYN01000002">
    <property type="protein sequence ID" value="MXO63610.1"/>
    <property type="molecule type" value="Genomic_DNA"/>
</dbReference>
<accession>A0A844YGI2</accession>
<dbReference type="Pfam" id="PF00534">
    <property type="entry name" value="Glycos_transf_1"/>
    <property type="match status" value="1"/>
</dbReference>
<dbReference type="OrthoDB" id="9790710at2"/>
<feature type="domain" description="Glycosyl transferase family 1" evidence="1">
    <location>
        <begin position="188"/>
        <end position="293"/>
    </location>
</feature>
<dbReference type="GO" id="GO:0016757">
    <property type="term" value="F:glycosyltransferase activity"/>
    <property type="evidence" value="ECO:0007669"/>
    <property type="project" value="InterPro"/>
</dbReference>
<keyword evidence="2" id="KW-0808">Transferase</keyword>
<organism evidence="2 3">
    <name type="scientific">Qipengyuania oceanensis</name>
    <dbReference type="NCBI Taxonomy" id="1463597"/>
    <lineage>
        <taxon>Bacteria</taxon>
        <taxon>Pseudomonadati</taxon>
        <taxon>Pseudomonadota</taxon>
        <taxon>Alphaproteobacteria</taxon>
        <taxon>Sphingomonadales</taxon>
        <taxon>Erythrobacteraceae</taxon>
        <taxon>Qipengyuania</taxon>
    </lineage>
</organism>
<dbReference type="AlphaFoldDB" id="A0A844YGI2"/>
<evidence type="ECO:0000259" key="1">
    <source>
        <dbReference type="Pfam" id="PF00534"/>
    </source>
</evidence>
<reference evidence="2 3" key="1">
    <citation type="submission" date="2019-12" db="EMBL/GenBank/DDBJ databases">
        <title>Genomic-based taxomic classification of the family Erythrobacteraceae.</title>
        <authorList>
            <person name="Xu L."/>
        </authorList>
    </citation>
    <scope>NUCLEOTIDE SEQUENCE [LARGE SCALE GENOMIC DNA]</scope>
    <source>
        <strain evidence="2 3">MCCC 1A09965</strain>
    </source>
</reference>
<dbReference type="Gene3D" id="3.40.50.2000">
    <property type="entry name" value="Glycogen Phosphorylase B"/>
    <property type="match status" value="2"/>
</dbReference>
<dbReference type="RefSeq" id="WP_160676086.1">
    <property type="nucleotide sequence ID" value="NZ_WTYN01000002.1"/>
</dbReference>
<comment type="caution">
    <text evidence="2">The sequence shown here is derived from an EMBL/GenBank/DDBJ whole genome shotgun (WGS) entry which is preliminary data.</text>
</comment>
<dbReference type="InterPro" id="IPR001296">
    <property type="entry name" value="Glyco_trans_1"/>
</dbReference>
<keyword evidence="3" id="KW-1185">Reference proteome</keyword>
<gene>
    <name evidence="2" type="ORF">GRI48_11355</name>
</gene>
<sequence>MSSSSGGKSRILHIHSRFPCGLAADRSVAVVRGLGGDFVHDLVTIAGDDDPSPSPFRKLASFPQVTGLATLGRLQKLAKATLGYDLVCTYDYGALNAVMAHTAFGTAFTLPPLIHHESEDAVRTGRADWYRRIALGRTAGLVVPDERIEEAALDAWQQPIGRVKDIALGIDLVPWRKPAPADLLPRLLKRPDEKWIGTVTDFSHGPLLDNLLAAFASLTDNWHLVAFGEVSNSRAFRDKAQQSGIAHRVHVPGPLAPDGRAIGLLDCAVFPDASGTAPVDAIRAMASGLPILAGLDSYAAPLLPEPSREFAIRFSDREEVGFALGTLAGDHALSEASGEANRVQARDRHDLKAMIAAHRRLYTSAIGLRQR</sequence>
<dbReference type="Proteomes" id="UP000445582">
    <property type="component" value="Unassembled WGS sequence"/>
</dbReference>
<evidence type="ECO:0000313" key="2">
    <source>
        <dbReference type="EMBL" id="MXO63610.1"/>
    </source>
</evidence>
<name>A0A844YGI2_9SPHN</name>
<evidence type="ECO:0000313" key="3">
    <source>
        <dbReference type="Proteomes" id="UP000445582"/>
    </source>
</evidence>
<protein>
    <submittedName>
        <fullName evidence="2">Glycosyltransferase</fullName>
    </submittedName>
</protein>
<proteinExistence type="predicted"/>
<dbReference type="SUPFAM" id="SSF53756">
    <property type="entry name" value="UDP-Glycosyltransferase/glycogen phosphorylase"/>
    <property type="match status" value="1"/>
</dbReference>